<evidence type="ECO:0000313" key="2">
    <source>
        <dbReference type="Proteomes" id="UP000246303"/>
    </source>
</evidence>
<sequence length="59" mass="6354">MVAAASDAMADYQDPNLIGLRTQDAMYRFFGRRATATGYAGARDVGAPEGCRRAWQASP</sequence>
<dbReference type="EMBL" id="QHLZ01000001">
    <property type="protein sequence ID" value="PXA69589.1"/>
    <property type="molecule type" value="Genomic_DNA"/>
</dbReference>
<gene>
    <name evidence="1" type="ORF">CVS29_03390</name>
</gene>
<reference evidence="1 2" key="1">
    <citation type="submission" date="2018-05" db="EMBL/GenBank/DDBJ databases">
        <title>Genetic diversity of glacier-inhabiting Cryobacterium bacteria in China and description of Cryobacterium mengkeensis sp. nov. and Arthrobacter glacialis sp. nov.</title>
        <authorList>
            <person name="Liu Q."/>
            <person name="Xin Y.-H."/>
        </authorList>
    </citation>
    <scope>NUCLEOTIDE SEQUENCE [LARGE SCALE GENOMIC DNA]</scope>
    <source>
        <strain evidence="1 2">GP3</strain>
    </source>
</reference>
<keyword evidence="2" id="KW-1185">Reference proteome</keyword>
<proteinExistence type="predicted"/>
<name>A0A2V3DWC0_9MICC</name>
<organism evidence="1 2">
    <name type="scientific">Arthrobacter psychrochitiniphilus</name>
    <dbReference type="NCBI Taxonomy" id="291045"/>
    <lineage>
        <taxon>Bacteria</taxon>
        <taxon>Bacillati</taxon>
        <taxon>Actinomycetota</taxon>
        <taxon>Actinomycetes</taxon>
        <taxon>Micrococcales</taxon>
        <taxon>Micrococcaceae</taxon>
        <taxon>Arthrobacter</taxon>
    </lineage>
</organism>
<protein>
    <submittedName>
        <fullName evidence="1">Uncharacterized protein</fullName>
    </submittedName>
</protein>
<evidence type="ECO:0000313" key="1">
    <source>
        <dbReference type="EMBL" id="PXA69589.1"/>
    </source>
</evidence>
<dbReference type="AlphaFoldDB" id="A0A2V3DWC0"/>
<accession>A0A2V3DWC0</accession>
<comment type="caution">
    <text evidence="1">The sequence shown here is derived from an EMBL/GenBank/DDBJ whole genome shotgun (WGS) entry which is preliminary data.</text>
</comment>
<dbReference type="Proteomes" id="UP000246303">
    <property type="component" value="Unassembled WGS sequence"/>
</dbReference>